<dbReference type="InterPro" id="IPR036864">
    <property type="entry name" value="Zn2-C6_fun-type_DNA-bd_sf"/>
</dbReference>
<dbReference type="PANTHER" id="PTHR37534">
    <property type="entry name" value="TRANSCRIPTIONAL ACTIVATOR PROTEIN UGA3"/>
    <property type="match status" value="1"/>
</dbReference>
<dbReference type="CDD" id="cd00067">
    <property type="entry name" value="GAL4"/>
    <property type="match status" value="1"/>
</dbReference>
<keyword evidence="5" id="KW-1185">Reference proteome</keyword>
<dbReference type="PROSITE" id="PS00463">
    <property type="entry name" value="ZN2_CY6_FUNGAL_1"/>
    <property type="match status" value="1"/>
</dbReference>
<dbReference type="GO" id="GO:0005634">
    <property type="term" value="C:nucleus"/>
    <property type="evidence" value="ECO:0007669"/>
    <property type="project" value="TreeGrafter"/>
</dbReference>
<dbReference type="SUPFAM" id="SSF57701">
    <property type="entry name" value="Zn2/Cys6 DNA-binding domain"/>
    <property type="match status" value="1"/>
</dbReference>
<feature type="compositionally biased region" description="Low complexity" evidence="2">
    <location>
        <begin position="80"/>
        <end position="95"/>
    </location>
</feature>
<dbReference type="GO" id="GO:0045944">
    <property type="term" value="P:positive regulation of transcription by RNA polymerase II"/>
    <property type="evidence" value="ECO:0007669"/>
    <property type="project" value="TreeGrafter"/>
</dbReference>
<dbReference type="PROSITE" id="PS50048">
    <property type="entry name" value="ZN2_CY6_FUNGAL_2"/>
    <property type="match status" value="1"/>
</dbReference>
<dbReference type="Proteomes" id="UP000654918">
    <property type="component" value="Unassembled WGS sequence"/>
</dbReference>
<dbReference type="InterPro" id="IPR001138">
    <property type="entry name" value="Zn2Cys6_DnaBD"/>
</dbReference>
<evidence type="ECO:0000256" key="2">
    <source>
        <dbReference type="SAM" id="MobiDB-lite"/>
    </source>
</evidence>
<evidence type="ECO:0000256" key="1">
    <source>
        <dbReference type="ARBA" id="ARBA00023242"/>
    </source>
</evidence>
<dbReference type="PANTHER" id="PTHR37534:SF44">
    <property type="entry name" value="ZN(II)2CYS6 TRANSCRIPTION FACTOR (EUROFUNG)"/>
    <property type="match status" value="1"/>
</dbReference>
<name>A0A8H6NGF7_9PEZI</name>
<comment type="caution">
    <text evidence="4">The sequence shown here is derived from an EMBL/GenBank/DDBJ whole genome shotgun (WGS) entry which is preliminary data.</text>
</comment>
<feature type="compositionally biased region" description="Low complexity" evidence="2">
    <location>
        <begin position="116"/>
        <end position="137"/>
    </location>
</feature>
<feature type="compositionally biased region" description="Polar residues" evidence="2">
    <location>
        <begin position="96"/>
        <end position="110"/>
    </location>
</feature>
<sequence>MVRSRGGCSNCKRRKRKCDETRPDCQACQRRGIQCEGYNTPLKWTNGIASRGRFAGAAIPDISLCGASSSSSAVVEDSAAASSTSSNRARTATESPSQVVIRSKSASVSSPGGIEGASQHSSSPGSSAPVSGPARAPVQLPTPVPGEGPAPTPKPAGAAAPPAAAPVSPSASNDPNRQLFEKFLSAGLHRLYTTESHSWIQSHFRTMAKRSRTFFVVSAAIQAYLDDGFSVAAMEHVDHALQTFRAELEGRHDLRDISTMAAGILLCTLCLLQARPFTMYLQLISGLYQLETRLSVLLPPAGHDFATRHSIEVLAVMDMHTSVIGRVAPSMGVWRRLRQLQDTWPEGRLPGVEVVSGLPRSFLDILADIADDSREEIEARLWAWPGEMGIHAQCVLWDCWRYAAVLEARRLERRKKTAAAGALGGKEVEVADDGSMKLSPPTEIVMCRLMASMYALHRAVQLPSNNHLLLQNGLLYPLVVAGLEVPLLMADPEWKELLDDLRQSFLQKDSFHAMKMIDEMLTEAWKDGTDVFDIDKAARNRGIEVAVF</sequence>
<dbReference type="Pfam" id="PF00172">
    <property type="entry name" value="Zn_clus"/>
    <property type="match status" value="1"/>
</dbReference>
<dbReference type="GO" id="GO:0000981">
    <property type="term" value="F:DNA-binding transcription factor activity, RNA polymerase II-specific"/>
    <property type="evidence" value="ECO:0007669"/>
    <property type="project" value="InterPro"/>
</dbReference>
<evidence type="ECO:0000313" key="5">
    <source>
        <dbReference type="Proteomes" id="UP000654918"/>
    </source>
</evidence>
<gene>
    <name evidence="4" type="ORF">CPLU01_06048</name>
</gene>
<organism evidence="4 5">
    <name type="scientific">Colletotrichum plurivorum</name>
    <dbReference type="NCBI Taxonomy" id="2175906"/>
    <lineage>
        <taxon>Eukaryota</taxon>
        <taxon>Fungi</taxon>
        <taxon>Dikarya</taxon>
        <taxon>Ascomycota</taxon>
        <taxon>Pezizomycotina</taxon>
        <taxon>Sordariomycetes</taxon>
        <taxon>Hypocreomycetidae</taxon>
        <taxon>Glomerellales</taxon>
        <taxon>Glomerellaceae</taxon>
        <taxon>Colletotrichum</taxon>
        <taxon>Colletotrichum orchidearum species complex</taxon>
    </lineage>
</organism>
<accession>A0A8H6NGF7</accession>
<evidence type="ECO:0000313" key="4">
    <source>
        <dbReference type="EMBL" id="KAF6832652.1"/>
    </source>
</evidence>
<keyword evidence="1" id="KW-0539">Nucleus</keyword>
<dbReference type="EMBL" id="WIGO01000067">
    <property type="protein sequence ID" value="KAF6832652.1"/>
    <property type="molecule type" value="Genomic_DNA"/>
</dbReference>
<feature type="domain" description="Zn(2)-C6 fungal-type" evidence="3">
    <location>
        <begin position="7"/>
        <end position="35"/>
    </location>
</feature>
<feature type="compositionally biased region" description="Low complexity" evidence="2">
    <location>
        <begin position="155"/>
        <end position="172"/>
    </location>
</feature>
<dbReference type="SMART" id="SM00066">
    <property type="entry name" value="GAL4"/>
    <property type="match status" value="1"/>
</dbReference>
<feature type="region of interest" description="Disordered" evidence="2">
    <location>
        <begin position="80"/>
        <end position="174"/>
    </location>
</feature>
<dbReference type="GO" id="GO:0008270">
    <property type="term" value="F:zinc ion binding"/>
    <property type="evidence" value="ECO:0007669"/>
    <property type="project" value="InterPro"/>
</dbReference>
<evidence type="ECO:0000259" key="3">
    <source>
        <dbReference type="PROSITE" id="PS50048"/>
    </source>
</evidence>
<feature type="compositionally biased region" description="Pro residues" evidence="2">
    <location>
        <begin position="140"/>
        <end position="154"/>
    </location>
</feature>
<dbReference type="GO" id="GO:0000976">
    <property type="term" value="F:transcription cis-regulatory region binding"/>
    <property type="evidence" value="ECO:0007669"/>
    <property type="project" value="TreeGrafter"/>
</dbReference>
<dbReference type="AlphaFoldDB" id="A0A8H6NGF7"/>
<reference evidence="4" key="1">
    <citation type="journal article" date="2020" name="Phytopathology">
        <title>Genome Sequence Resources of Colletotrichum truncatum, C. plurivorum, C. musicola, and C. sojae: Four Species Pathogenic to Soybean (Glycine max).</title>
        <authorList>
            <person name="Rogerio F."/>
            <person name="Boufleur T.R."/>
            <person name="Ciampi-Guillardi M."/>
            <person name="Sukno S.A."/>
            <person name="Thon M.R."/>
            <person name="Massola Junior N.S."/>
            <person name="Baroncelli R."/>
        </authorList>
    </citation>
    <scope>NUCLEOTIDE SEQUENCE</scope>
    <source>
        <strain evidence="4">LFN00145</strain>
    </source>
</reference>
<dbReference type="Gene3D" id="4.10.240.10">
    <property type="entry name" value="Zn(2)-C6 fungal-type DNA-binding domain"/>
    <property type="match status" value="1"/>
</dbReference>
<protein>
    <submittedName>
        <fullName evidence="4">C6 finger domain-containing protein</fullName>
    </submittedName>
</protein>
<proteinExistence type="predicted"/>